<comment type="caution">
    <text evidence="4">The sequence shown here is derived from an EMBL/GenBank/DDBJ whole genome shotgun (WGS) entry which is preliminary data.</text>
</comment>
<evidence type="ECO:0000256" key="1">
    <source>
        <dbReference type="ARBA" id="ARBA00022670"/>
    </source>
</evidence>
<dbReference type="SUPFAM" id="SSF50494">
    <property type="entry name" value="Trypsin-like serine proteases"/>
    <property type="match status" value="1"/>
</dbReference>
<dbReference type="Proteomes" id="UP000006222">
    <property type="component" value="Unassembled WGS sequence"/>
</dbReference>
<keyword evidence="1 4" id="KW-0645">Protease</keyword>
<dbReference type="PANTHER" id="PTHR43343:SF3">
    <property type="entry name" value="PROTEASE DO-LIKE 8, CHLOROPLASTIC"/>
    <property type="match status" value="1"/>
</dbReference>
<dbReference type="InterPro" id="IPR001478">
    <property type="entry name" value="PDZ"/>
</dbReference>
<feature type="domain" description="PDZ" evidence="3">
    <location>
        <begin position="65"/>
        <end position="147"/>
    </location>
</feature>
<dbReference type="PANTHER" id="PTHR43343">
    <property type="entry name" value="PEPTIDASE S12"/>
    <property type="match status" value="1"/>
</dbReference>
<sequence>MQTDAAINPGNSGGPLVDLDGNVIAINTAIATRSGSYQGIGFAVPIDQAKWIARELASFGTVRRSTMGITTVELNAKMSKMFKLQEGMGVLVYEIIRDSPADRAGLKKLDVITEFAGQEFRKAIDLREAIEREPVGSTQTLKVIRKGEEIELEAILAPVDDPTATPDDEAEEE</sequence>
<dbReference type="Gene3D" id="2.40.10.120">
    <property type="match status" value="1"/>
</dbReference>
<dbReference type="InterPro" id="IPR001940">
    <property type="entry name" value="Peptidase_S1C"/>
</dbReference>
<dbReference type="InterPro" id="IPR009003">
    <property type="entry name" value="Peptidase_S1_PA"/>
</dbReference>
<dbReference type="EMBL" id="AFAR01000164">
    <property type="protein sequence ID" value="EGF27079.1"/>
    <property type="molecule type" value="Genomic_DNA"/>
</dbReference>
<dbReference type="PRINTS" id="PR00834">
    <property type="entry name" value="PROTEASES2C"/>
</dbReference>
<dbReference type="SUPFAM" id="SSF50156">
    <property type="entry name" value="PDZ domain-like"/>
    <property type="match status" value="1"/>
</dbReference>
<evidence type="ECO:0000313" key="5">
    <source>
        <dbReference type="Proteomes" id="UP000006222"/>
    </source>
</evidence>
<protein>
    <submittedName>
        <fullName evidence="4">Serine protease MucD</fullName>
    </submittedName>
</protein>
<dbReference type="GO" id="GO:0006508">
    <property type="term" value="P:proteolysis"/>
    <property type="evidence" value="ECO:0007669"/>
    <property type="project" value="UniProtKB-KW"/>
</dbReference>
<dbReference type="PATRIC" id="fig|991778.3.peg.3150"/>
<dbReference type="Pfam" id="PF13180">
    <property type="entry name" value="PDZ_2"/>
    <property type="match status" value="1"/>
</dbReference>
<evidence type="ECO:0000259" key="3">
    <source>
        <dbReference type="SMART" id="SM00228"/>
    </source>
</evidence>
<dbReference type="AlphaFoldDB" id="F2ATC3"/>
<evidence type="ECO:0000313" key="4">
    <source>
        <dbReference type="EMBL" id="EGF27079.1"/>
    </source>
</evidence>
<organism evidence="4 5">
    <name type="scientific">Rhodopirellula baltica WH47</name>
    <dbReference type="NCBI Taxonomy" id="991778"/>
    <lineage>
        <taxon>Bacteria</taxon>
        <taxon>Pseudomonadati</taxon>
        <taxon>Planctomycetota</taxon>
        <taxon>Planctomycetia</taxon>
        <taxon>Pirellulales</taxon>
        <taxon>Pirellulaceae</taxon>
        <taxon>Rhodopirellula</taxon>
    </lineage>
</organism>
<accession>F2ATC3</accession>
<dbReference type="InterPro" id="IPR036034">
    <property type="entry name" value="PDZ_sf"/>
</dbReference>
<dbReference type="Gene3D" id="2.30.42.10">
    <property type="match status" value="1"/>
</dbReference>
<dbReference type="InterPro" id="IPR001254">
    <property type="entry name" value="Trypsin_dom"/>
</dbReference>
<evidence type="ECO:0000256" key="2">
    <source>
        <dbReference type="ARBA" id="ARBA00022801"/>
    </source>
</evidence>
<dbReference type="SMART" id="SM00228">
    <property type="entry name" value="PDZ"/>
    <property type="match status" value="1"/>
</dbReference>
<reference evidence="4 5" key="1">
    <citation type="journal article" date="2013" name="Mar. Genomics">
        <title>Expression of sulfatases in Rhodopirellula baltica and the diversity of sulfatases in the genus Rhodopirellula.</title>
        <authorList>
            <person name="Wegner C.E."/>
            <person name="Richter-Heitmann T."/>
            <person name="Klindworth A."/>
            <person name="Klockow C."/>
            <person name="Richter M."/>
            <person name="Achstetter T."/>
            <person name="Glockner F.O."/>
            <person name="Harder J."/>
        </authorList>
    </citation>
    <scope>NUCLEOTIDE SEQUENCE [LARGE SCALE GENOMIC DNA]</scope>
    <source>
        <strain evidence="4 5">WH47</strain>
    </source>
</reference>
<dbReference type="InterPro" id="IPR051201">
    <property type="entry name" value="Chloro_Bact_Ser_Proteases"/>
</dbReference>
<dbReference type="GO" id="GO:0004252">
    <property type="term" value="F:serine-type endopeptidase activity"/>
    <property type="evidence" value="ECO:0007669"/>
    <property type="project" value="InterPro"/>
</dbReference>
<keyword evidence="2" id="KW-0378">Hydrolase</keyword>
<name>F2ATC3_RHOBT</name>
<gene>
    <name evidence="4" type="ORF">RBWH47_02650</name>
</gene>
<proteinExistence type="predicted"/>
<dbReference type="Pfam" id="PF00089">
    <property type="entry name" value="Trypsin"/>
    <property type="match status" value="1"/>
</dbReference>